<proteinExistence type="predicted"/>
<organism evidence="1 2">
    <name type="scientific">Lentinula aff. lateritia</name>
    <dbReference type="NCBI Taxonomy" id="2804960"/>
    <lineage>
        <taxon>Eukaryota</taxon>
        <taxon>Fungi</taxon>
        <taxon>Dikarya</taxon>
        <taxon>Basidiomycota</taxon>
        <taxon>Agaricomycotina</taxon>
        <taxon>Agaricomycetes</taxon>
        <taxon>Agaricomycetidae</taxon>
        <taxon>Agaricales</taxon>
        <taxon>Marasmiineae</taxon>
        <taxon>Omphalotaceae</taxon>
        <taxon>Lentinula</taxon>
    </lineage>
</organism>
<protein>
    <submittedName>
        <fullName evidence="1">Uncharacterized protein</fullName>
    </submittedName>
</protein>
<accession>A0ACC1U3M7</accession>
<evidence type="ECO:0000313" key="2">
    <source>
        <dbReference type="Proteomes" id="UP001163835"/>
    </source>
</evidence>
<sequence>MSYPDLLSATEWDAQTLLRSGYALAQTMLITEDIGMSQITLKTLILYPGGLIFHHSTYLTWSDMKFETTEAHPFSAFPPSPSRMLDRPNQGSSPVKRSTASMENLFDFSEAMKIEIPDRVFTEEEAQEFAQSVDLAEEEQGIEGSVVLGIQLLHEQLTQHLSASANANISNSVTADSTLVTDEPPSQGTLIISASSSTQSHSKEPILLDSATSSFLHNSNDSDFPPPQPPYPSSTAPPFIWNPGKTETRLVNGSMRACCLGRGCAGKAGATINTNCSFKLCKPCCGKYQAEMNITCKEASHKPQAKTSTSGTDQLPMYLHTRPLLPQHYQRREQARINHQERSTILENRQSYADDIRQKVYIKFWDENGTSDILTTECKTYPFFCLADCSVAVREAIGATEGRMVKTFDPRLRTWILQESTNKQLLQDGEILLIRSRVCQSGEGMKEAEAEEINRKNPHKRRYEQDVESYQIPTMPSTPRRHMSHPEPLVFCSPTPQLIQPLATTFPRDLSNSPDLPSIINTQPTTPTPAPKKVKRTHAEEPLILLATIDLTGSNSRHGNWPWKSYQRMHDGFVKLAETGGKHSDVFPVTSNKTRSVARAAWAAGSVELKAKFRTNPASTWKEYVKEVRTAHGGFIPSYTTQKMKVEKVIAPTSSKVKQEVAELKIDGILQHEVIEIESD</sequence>
<keyword evidence="2" id="KW-1185">Reference proteome</keyword>
<gene>
    <name evidence="1" type="ORF">F5876DRAFT_64810</name>
</gene>
<name>A0ACC1U3M7_9AGAR</name>
<comment type="caution">
    <text evidence="1">The sequence shown here is derived from an EMBL/GenBank/DDBJ whole genome shotgun (WGS) entry which is preliminary data.</text>
</comment>
<dbReference type="EMBL" id="MU795060">
    <property type="protein sequence ID" value="KAJ3811402.1"/>
    <property type="molecule type" value="Genomic_DNA"/>
</dbReference>
<dbReference type="Proteomes" id="UP001163835">
    <property type="component" value="Unassembled WGS sequence"/>
</dbReference>
<reference evidence="1" key="1">
    <citation type="submission" date="2022-09" db="EMBL/GenBank/DDBJ databases">
        <title>A Global Phylogenomic Analysis of the Shiitake Genus Lentinula.</title>
        <authorList>
            <consortium name="DOE Joint Genome Institute"/>
            <person name="Sierra-Patev S."/>
            <person name="Min B."/>
            <person name="Naranjo-Ortiz M."/>
            <person name="Looney B."/>
            <person name="Konkel Z."/>
            <person name="Slot J.C."/>
            <person name="Sakamoto Y."/>
            <person name="Steenwyk J.L."/>
            <person name="Rokas A."/>
            <person name="Carro J."/>
            <person name="Camarero S."/>
            <person name="Ferreira P."/>
            <person name="Molpeceres G."/>
            <person name="Ruiz-Duenas F.J."/>
            <person name="Serrano A."/>
            <person name="Henrissat B."/>
            <person name="Drula E."/>
            <person name="Hughes K.W."/>
            <person name="Mata J.L."/>
            <person name="Ishikawa N.K."/>
            <person name="Vargas-Isla R."/>
            <person name="Ushijima S."/>
            <person name="Smith C.A."/>
            <person name="Ahrendt S."/>
            <person name="Andreopoulos W."/>
            <person name="He G."/>
            <person name="Labutti K."/>
            <person name="Lipzen A."/>
            <person name="Ng V."/>
            <person name="Riley R."/>
            <person name="Sandor L."/>
            <person name="Barry K."/>
            <person name="Martinez A.T."/>
            <person name="Xiao Y."/>
            <person name="Gibbons J.G."/>
            <person name="Terashima K."/>
            <person name="Grigoriev I.V."/>
            <person name="Hibbett D.S."/>
        </authorList>
    </citation>
    <scope>NUCLEOTIDE SEQUENCE</scope>
    <source>
        <strain evidence="1">TMI1499</strain>
    </source>
</reference>
<evidence type="ECO:0000313" key="1">
    <source>
        <dbReference type="EMBL" id="KAJ3811402.1"/>
    </source>
</evidence>